<evidence type="ECO:0000313" key="6">
    <source>
        <dbReference type="EMBL" id="RZU12640.1"/>
    </source>
</evidence>
<dbReference type="PROSITE" id="PS00041">
    <property type="entry name" value="HTH_ARAC_FAMILY_1"/>
    <property type="match status" value="1"/>
</dbReference>
<dbReference type="InterPro" id="IPR050204">
    <property type="entry name" value="AraC_XylS_family_regulators"/>
</dbReference>
<dbReference type="SMART" id="SM00342">
    <property type="entry name" value="HTH_ARAC"/>
    <property type="match status" value="1"/>
</dbReference>
<dbReference type="PANTHER" id="PTHR46796">
    <property type="entry name" value="HTH-TYPE TRANSCRIPTIONAL ACTIVATOR RHAS-RELATED"/>
    <property type="match status" value="1"/>
</dbReference>
<dbReference type="InterPro" id="IPR018060">
    <property type="entry name" value="HTH_AraC"/>
</dbReference>
<dbReference type="EMBL" id="SHKR01000014">
    <property type="protein sequence ID" value="RZU12640.1"/>
    <property type="molecule type" value="Genomic_DNA"/>
</dbReference>
<dbReference type="PANTHER" id="PTHR46796:SF6">
    <property type="entry name" value="ARAC SUBFAMILY"/>
    <property type="match status" value="1"/>
</dbReference>
<keyword evidence="2 6" id="KW-0238">DNA-binding</keyword>
<keyword evidence="4" id="KW-0804">Transcription</keyword>
<dbReference type="OrthoDB" id="2060755at2"/>
<feature type="domain" description="HTH araC/xylS-type" evidence="5">
    <location>
        <begin position="213"/>
        <end position="311"/>
    </location>
</feature>
<dbReference type="Pfam" id="PF02311">
    <property type="entry name" value="AraC_binding"/>
    <property type="match status" value="1"/>
</dbReference>
<dbReference type="SUPFAM" id="SSF51215">
    <property type="entry name" value="Regulatory protein AraC"/>
    <property type="match status" value="1"/>
</dbReference>
<dbReference type="InterPro" id="IPR003313">
    <property type="entry name" value="AraC-bd"/>
</dbReference>
<keyword evidence="1" id="KW-0805">Transcription regulation</keyword>
<evidence type="ECO:0000256" key="2">
    <source>
        <dbReference type="ARBA" id="ARBA00023125"/>
    </source>
</evidence>
<dbReference type="Gene3D" id="1.10.10.60">
    <property type="entry name" value="Homeodomain-like"/>
    <property type="match status" value="2"/>
</dbReference>
<name>A0A4Q7WR26_9ACTN</name>
<gene>
    <name evidence="6" type="ORF">EV645_5913</name>
</gene>
<dbReference type="InterPro" id="IPR018062">
    <property type="entry name" value="HTH_AraC-typ_CS"/>
</dbReference>
<accession>A0A4Q7WR26</accession>
<protein>
    <submittedName>
        <fullName evidence="6">AraC-like DNA-binding protein</fullName>
    </submittedName>
</protein>
<dbReference type="GO" id="GO:0003700">
    <property type="term" value="F:DNA-binding transcription factor activity"/>
    <property type="evidence" value="ECO:0007669"/>
    <property type="project" value="InterPro"/>
</dbReference>
<dbReference type="InterPro" id="IPR009057">
    <property type="entry name" value="Homeodomain-like_sf"/>
</dbReference>
<dbReference type="Gene3D" id="2.60.120.10">
    <property type="entry name" value="Jelly Rolls"/>
    <property type="match status" value="1"/>
</dbReference>
<proteinExistence type="predicted"/>
<organism evidence="6 7">
    <name type="scientific">Kribbella rubisoli</name>
    <dbReference type="NCBI Taxonomy" id="3075929"/>
    <lineage>
        <taxon>Bacteria</taxon>
        <taxon>Bacillati</taxon>
        <taxon>Actinomycetota</taxon>
        <taxon>Actinomycetes</taxon>
        <taxon>Propionibacteriales</taxon>
        <taxon>Kribbellaceae</taxon>
        <taxon>Kribbella</taxon>
    </lineage>
</organism>
<evidence type="ECO:0000256" key="1">
    <source>
        <dbReference type="ARBA" id="ARBA00023015"/>
    </source>
</evidence>
<evidence type="ECO:0000256" key="4">
    <source>
        <dbReference type="ARBA" id="ARBA00023163"/>
    </source>
</evidence>
<dbReference type="AlphaFoldDB" id="A0A4Q7WR26"/>
<dbReference type="PROSITE" id="PS01124">
    <property type="entry name" value="HTH_ARAC_FAMILY_2"/>
    <property type="match status" value="1"/>
</dbReference>
<evidence type="ECO:0000256" key="3">
    <source>
        <dbReference type="ARBA" id="ARBA00023159"/>
    </source>
</evidence>
<dbReference type="InterPro" id="IPR014710">
    <property type="entry name" value="RmlC-like_jellyroll"/>
</dbReference>
<keyword evidence="3" id="KW-0010">Activator</keyword>
<dbReference type="PRINTS" id="PR00032">
    <property type="entry name" value="HTHARAC"/>
</dbReference>
<keyword evidence="7" id="KW-1185">Reference proteome</keyword>
<dbReference type="Pfam" id="PF12833">
    <property type="entry name" value="HTH_18"/>
    <property type="match status" value="1"/>
</dbReference>
<dbReference type="Proteomes" id="UP000292027">
    <property type="component" value="Unassembled WGS sequence"/>
</dbReference>
<sequence length="317" mass="34762">MSLADVAGADRFVDLAGLLESCEVDGFHADFLSWGHYRPEYWRNYWHTHSFHEVCLAYSGEGRFNSGDVRYDVQPGSVFLARPGDVHEIESSHTSPLGIAFWGFTFRPGTSGVRTGEPASFPPTDRHPAARDLSGWWSGLTRPDGPVMSDRAGSLPSLITALAAEAAAPVAGYSTALDALGATLVLETARAFALDEDLAVEPVRRDRGPLVVEAMQRHLRDNLSRQITVRDVAAAAHLSERHAERLFTQQTGASIMSTLRRLRLELAAQLLLDPSLTITEVARACGYSDVRPFSTAFRRKYGRTPGDHRRAGGTEFI</sequence>
<evidence type="ECO:0000259" key="5">
    <source>
        <dbReference type="PROSITE" id="PS01124"/>
    </source>
</evidence>
<dbReference type="GO" id="GO:0043565">
    <property type="term" value="F:sequence-specific DNA binding"/>
    <property type="evidence" value="ECO:0007669"/>
    <property type="project" value="InterPro"/>
</dbReference>
<evidence type="ECO:0000313" key="7">
    <source>
        <dbReference type="Proteomes" id="UP000292027"/>
    </source>
</evidence>
<comment type="caution">
    <text evidence="6">The sequence shown here is derived from an EMBL/GenBank/DDBJ whole genome shotgun (WGS) entry which is preliminary data.</text>
</comment>
<reference evidence="6 7" key="1">
    <citation type="journal article" date="2015" name="Stand. Genomic Sci.">
        <title>Genomic Encyclopedia of Bacterial and Archaeal Type Strains, Phase III: the genomes of soil and plant-associated and newly described type strains.</title>
        <authorList>
            <person name="Whitman W.B."/>
            <person name="Woyke T."/>
            <person name="Klenk H.P."/>
            <person name="Zhou Y."/>
            <person name="Lilburn T.G."/>
            <person name="Beck B.J."/>
            <person name="De Vos P."/>
            <person name="Vandamme P."/>
            <person name="Eisen J.A."/>
            <person name="Garrity G."/>
            <person name="Hugenholtz P."/>
            <person name="Kyrpides N.C."/>
        </authorList>
    </citation>
    <scope>NUCLEOTIDE SEQUENCE [LARGE SCALE GENOMIC DNA]</scope>
    <source>
        <strain evidence="6 7">VKM Ac-2540</strain>
    </source>
</reference>
<dbReference type="InterPro" id="IPR020449">
    <property type="entry name" value="Tscrpt_reg_AraC-type_HTH"/>
</dbReference>
<dbReference type="SUPFAM" id="SSF46689">
    <property type="entry name" value="Homeodomain-like"/>
    <property type="match status" value="2"/>
</dbReference>
<dbReference type="RefSeq" id="WP_130447213.1">
    <property type="nucleotide sequence ID" value="NZ_SHKR01000014.1"/>
</dbReference>
<dbReference type="InterPro" id="IPR037923">
    <property type="entry name" value="HTH-like"/>
</dbReference>